<feature type="binding site" evidence="2">
    <location>
        <position position="109"/>
    </location>
    <ligand>
        <name>Mn(2+)</name>
        <dbReference type="ChEBI" id="CHEBI:29035"/>
        <label>2</label>
    </ligand>
</feature>
<dbReference type="Gene3D" id="3.40.630.10">
    <property type="entry name" value="Zn peptidases"/>
    <property type="match status" value="1"/>
</dbReference>
<comment type="cofactor">
    <cofactor evidence="2">
        <name>Mn(2+)</name>
        <dbReference type="ChEBI" id="CHEBI:29035"/>
    </cofactor>
    <text evidence="2">The Mn(2+) ion enhances activity.</text>
</comment>
<dbReference type="Pfam" id="PF01546">
    <property type="entry name" value="Peptidase_M20"/>
    <property type="match status" value="1"/>
</dbReference>
<dbReference type="GO" id="GO:0046872">
    <property type="term" value="F:metal ion binding"/>
    <property type="evidence" value="ECO:0007669"/>
    <property type="project" value="UniProtKB-KW"/>
</dbReference>
<dbReference type="STRING" id="187101.VC03_02530"/>
<dbReference type="GO" id="GO:0019877">
    <property type="term" value="P:diaminopimelate biosynthetic process"/>
    <property type="evidence" value="ECO:0007669"/>
    <property type="project" value="UniProtKB-ARBA"/>
</dbReference>
<protein>
    <submittedName>
        <fullName evidence="4">Peptidase M20</fullName>
    </submittedName>
</protein>
<feature type="binding site" evidence="2">
    <location>
        <position position="107"/>
    </location>
    <ligand>
        <name>Mn(2+)</name>
        <dbReference type="ChEBI" id="CHEBI:29035"/>
        <label>2</label>
    </ligand>
</feature>
<dbReference type="PIRSF" id="PIRSF005962">
    <property type="entry name" value="Pept_M20D_amidohydro"/>
    <property type="match status" value="1"/>
</dbReference>
<dbReference type="PANTHER" id="PTHR11014:SF63">
    <property type="entry name" value="METALLOPEPTIDASE, PUTATIVE (AFU_ORTHOLOGUE AFUA_6G09600)-RELATED"/>
    <property type="match status" value="1"/>
</dbReference>
<dbReference type="InterPro" id="IPR036264">
    <property type="entry name" value="Bact_exopeptidase_dim_dom"/>
</dbReference>
<dbReference type="KEGG" id="sns:VC03_02530"/>
<keyword evidence="2" id="KW-0479">Metal-binding</keyword>
<name>A0A0E3UTS0_9FUSO</name>
<dbReference type="InterPro" id="IPR002933">
    <property type="entry name" value="Peptidase_M20"/>
</dbReference>
<dbReference type="NCBIfam" id="TIGR01891">
    <property type="entry name" value="amidohydrolases"/>
    <property type="match status" value="1"/>
</dbReference>
<dbReference type="GO" id="GO:0050118">
    <property type="term" value="F:N-acetyldiaminopimelate deacetylase activity"/>
    <property type="evidence" value="ECO:0007669"/>
    <property type="project" value="UniProtKB-ARBA"/>
</dbReference>
<dbReference type="InterPro" id="IPR011650">
    <property type="entry name" value="Peptidase_M20_dimer"/>
</dbReference>
<evidence type="ECO:0000256" key="2">
    <source>
        <dbReference type="PIRSR" id="PIRSR005962-1"/>
    </source>
</evidence>
<keyword evidence="2" id="KW-0464">Manganese</keyword>
<evidence type="ECO:0000313" key="5">
    <source>
        <dbReference type="Proteomes" id="UP000033103"/>
    </source>
</evidence>
<dbReference type="Gene3D" id="3.30.70.360">
    <property type="match status" value="1"/>
</dbReference>
<evidence type="ECO:0000313" key="4">
    <source>
        <dbReference type="EMBL" id="AKC95419.1"/>
    </source>
</evidence>
<proteinExistence type="predicted"/>
<dbReference type="InterPro" id="IPR017439">
    <property type="entry name" value="Amidohydrolase"/>
</dbReference>
<dbReference type="PANTHER" id="PTHR11014">
    <property type="entry name" value="PEPTIDASE M20 FAMILY MEMBER"/>
    <property type="match status" value="1"/>
</dbReference>
<dbReference type="HOGENOM" id="CLU_023257_0_1_0"/>
<evidence type="ECO:0000256" key="1">
    <source>
        <dbReference type="ARBA" id="ARBA00022801"/>
    </source>
</evidence>
<dbReference type="CDD" id="cd03886">
    <property type="entry name" value="M20_Acy1"/>
    <property type="match status" value="1"/>
</dbReference>
<feature type="binding site" evidence="2">
    <location>
        <position position="143"/>
    </location>
    <ligand>
        <name>Mn(2+)</name>
        <dbReference type="ChEBI" id="CHEBI:29035"/>
        <label>2</label>
    </ligand>
</feature>
<dbReference type="SUPFAM" id="SSF53187">
    <property type="entry name" value="Zn-dependent exopeptidases"/>
    <property type="match status" value="1"/>
</dbReference>
<dbReference type="SUPFAM" id="SSF55031">
    <property type="entry name" value="Bacterial exopeptidase dimerisation domain"/>
    <property type="match status" value="1"/>
</dbReference>
<accession>A0A0E3UTS0</accession>
<dbReference type="Proteomes" id="UP000033103">
    <property type="component" value="Chromosome"/>
</dbReference>
<sequence>MFRSKKLNKKIFYIVEKNLDWVISTRRHLHEYPELSEEEFNTQKYIIDFLESYNIEYEKIANTGIYARIRNGKGRKLAFRADMDALPLVEDNNLEFKSKNKGVMHACGHDVHMAVQMGVIKSLVENKDLWKGEAHFFFQPAEETVGGAKRMLNEGANREKIDNLISFHSAPEIKAGKIGVKYDKLHATSMVFTMDILGKATHGALPFNGIDSIVVGAKVVDYIQTIVSRRIDARDCAVITVGKFEAGTAENIVADKATLTGTVRTLTQDMKQYILNIFKTDLKKFVESFGAKLELHIRDSYAPVINNKEFTDFLYKNAVDILGKDNIELISVPRMDVEDIGFFLEEIPGSFYRLGVAGDKFTELHTTNFMVDETALRTGLLIQLKNALEYLC</sequence>
<reference evidence="4 5" key="1">
    <citation type="journal article" date="2012" name="BMC Genomics">
        <title>Genomic sequence analysis and characterization of Sneathia amnii sp. nov.</title>
        <authorList>
            <consortium name="Vaginal Microbiome Consortium (additional members)"/>
            <person name="Harwich M.D.Jr."/>
            <person name="Serrano M.G."/>
            <person name="Fettweis J.M."/>
            <person name="Alves J.M."/>
            <person name="Reimers M.A."/>
            <person name="Buck G.A."/>
            <person name="Jefferson K.K."/>
        </authorList>
    </citation>
    <scope>NUCLEOTIDE SEQUENCE [LARGE SCALE GENOMIC DNA]</scope>
    <source>
        <strain evidence="4 5">SN35</strain>
    </source>
</reference>
<gene>
    <name evidence="4" type="ORF">VC03_02530</name>
</gene>
<feature type="binding site" evidence="2">
    <location>
        <position position="168"/>
    </location>
    <ligand>
        <name>Mn(2+)</name>
        <dbReference type="ChEBI" id="CHEBI:29035"/>
        <label>2</label>
    </ligand>
</feature>
<dbReference type="PATRIC" id="fig|1069640.6.peg.486"/>
<keyword evidence="1" id="KW-0378">Hydrolase</keyword>
<dbReference type="AlphaFoldDB" id="A0A0E3UTS0"/>
<dbReference type="FunFam" id="3.30.70.360:FF:000001">
    <property type="entry name" value="N-acetyldiaminopimelate deacetylase"/>
    <property type="match status" value="1"/>
</dbReference>
<feature type="domain" description="Peptidase M20 dimerisation" evidence="3">
    <location>
        <begin position="189"/>
        <end position="284"/>
    </location>
</feature>
<organism evidence="4 5">
    <name type="scientific">Sneathia vaginalis</name>
    <dbReference type="NCBI Taxonomy" id="187101"/>
    <lineage>
        <taxon>Bacteria</taxon>
        <taxon>Fusobacteriati</taxon>
        <taxon>Fusobacteriota</taxon>
        <taxon>Fusobacteriia</taxon>
        <taxon>Fusobacteriales</taxon>
        <taxon>Leptotrichiaceae</taxon>
        <taxon>Sneathia</taxon>
    </lineage>
</organism>
<dbReference type="EMBL" id="CP011280">
    <property type="protein sequence ID" value="AKC95419.1"/>
    <property type="molecule type" value="Genomic_DNA"/>
</dbReference>
<dbReference type="Pfam" id="PF07687">
    <property type="entry name" value="M20_dimer"/>
    <property type="match status" value="1"/>
</dbReference>
<evidence type="ECO:0000259" key="3">
    <source>
        <dbReference type="Pfam" id="PF07687"/>
    </source>
</evidence>
<feature type="binding site" evidence="2">
    <location>
        <position position="365"/>
    </location>
    <ligand>
        <name>Mn(2+)</name>
        <dbReference type="ChEBI" id="CHEBI:29035"/>
        <label>2</label>
    </ligand>
</feature>
<keyword evidence="5" id="KW-1185">Reference proteome</keyword>